<evidence type="ECO:0000256" key="7">
    <source>
        <dbReference type="SAM" id="SignalP"/>
    </source>
</evidence>
<dbReference type="PATRIC" id="fig|1300349.4.peg.2060"/>
<keyword evidence="6" id="KW-0482">Metalloprotease</keyword>
<evidence type="ECO:0000256" key="5">
    <source>
        <dbReference type="ARBA" id="ARBA00022833"/>
    </source>
</evidence>
<dbReference type="CDD" id="cd07324">
    <property type="entry name" value="M48C_Oma1-like"/>
    <property type="match status" value="1"/>
</dbReference>
<reference evidence="9 10" key="1">
    <citation type="submission" date="2016-06" db="EMBL/GenBank/DDBJ databases">
        <title>Genome sequence of Porphyrobacter dokdonensis DSW-74.</title>
        <authorList>
            <person name="Kim J.F."/>
            <person name="Song J.Y."/>
        </authorList>
    </citation>
    <scope>NUCLEOTIDE SEQUENCE [LARGE SCALE GENOMIC DNA]</scope>
    <source>
        <strain evidence="9 10">DSW-74</strain>
    </source>
</reference>
<evidence type="ECO:0000259" key="8">
    <source>
        <dbReference type="Pfam" id="PF01435"/>
    </source>
</evidence>
<evidence type="ECO:0000313" key="9">
    <source>
        <dbReference type="EMBL" id="OBV10855.1"/>
    </source>
</evidence>
<dbReference type="GO" id="GO:0046872">
    <property type="term" value="F:metal ion binding"/>
    <property type="evidence" value="ECO:0007669"/>
    <property type="project" value="UniProtKB-KW"/>
</dbReference>
<keyword evidence="7" id="KW-0732">Signal</keyword>
<proteinExistence type="predicted"/>
<keyword evidence="2 9" id="KW-0645">Protease</keyword>
<dbReference type="AlphaFoldDB" id="A0A1A7BI29"/>
<dbReference type="Gene3D" id="1.25.40.10">
    <property type="entry name" value="Tetratricopeptide repeat domain"/>
    <property type="match status" value="1"/>
</dbReference>
<evidence type="ECO:0000256" key="2">
    <source>
        <dbReference type="ARBA" id="ARBA00022670"/>
    </source>
</evidence>
<protein>
    <submittedName>
        <fullName evidence="9">Putative Zn-dependent protease</fullName>
    </submittedName>
</protein>
<evidence type="ECO:0000256" key="1">
    <source>
        <dbReference type="ARBA" id="ARBA00001947"/>
    </source>
</evidence>
<dbReference type="InterPro" id="IPR051156">
    <property type="entry name" value="Mito/Outer_Membr_Metalloprot"/>
</dbReference>
<evidence type="ECO:0000256" key="3">
    <source>
        <dbReference type="ARBA" id="ARBA00022723"/>
    </source>
</evidence>
<keyword evidence="4" id="KW-0378">Hydrolase</keyword>
<organism evidence="9 10">
    <name type="scientific">Erythrobacter dokdonensis DSW-74</name>
    <dbReference type="NCBI Taxonomy" id="1300349"/>
    <lineage>
        <taxon>Bacteria</taxon>
        <taxon>Pseudomonadati</taxon>
        <taxon>Pseudomonadota</taxon>
        <taxon>Alphaproteobacteria</taxon>
        <taxon>Sphingomonadales</taxon>
        <taxon>Erythrobacteraceae</taxon>
        <taxon>Erythrobacter/Porphyrobacter group</taxon>
        <taxon>Erythrobacter</taxon>
    </lineage>
</organism>
<dbReference type="SUPFAM" id="SSF48452">
    <property type="entry name" value="TPR-like"/>
    <property type="match status" value="1"/>
</dbReference>
<comment type="caution">
    <text evidence="9">The sequence shown here is derived from an EMBL/GenBank/DDBJ whole genome shotgun (WGS) entry which is preliminary data.</text>
</comment>
<dbReference type="Proteomes" id="UP000092484">
    <property type="component" value="Unassembled WGS sequence"/>
</dbReference>
<evidence type="ECO:0000256" key="6">
    <source>
        <dbReference type="ARBA" id="ARBA00023049"/>
    </source>
</evidence>
<evidence type="ECO:0000256" key="4">
    <source>
        <dbReference type="ARBA" id="ARBA00022801"/>
    </source>
</evidence>
<dbReference type="InterPro" id="IPR001915">
    <property type="entry name" value="Peptidase_M48"/>
</dbReference>
<dbReference type="InterPro" id="IPR011990">
    <property type="entry name" value="TPR-like_helical_dom_sf"/>
</dbReference>
<evidence type="ECO:0000313" key="10">
    <source>
        <dbReference type="Proteomes" id="UP000092484"/>
    </source>
</evidence>
<sequence>MRQMRAPRSLFAKALALAACAALVAQPVVAQSILRDAETEELLNDMTAPLVEASELEPGNVELVLINDGSINAFVAGGQAIYVHAGLINAAETANEVQGVLAHELGHITAGHVVRFNERTKAANGISILSLLIGVGAALAGAGDAAIGAIMAGQQAALGSFLAFNRDQEASTDLAGARYLSGAGISGRGMLKFFERLRNYEIRRGYSQSDDAAYMRTHPLSGDRIQTLRNLLEEDPAWDAPDDPALQERFLRAKAKLYGFLAEPRRTLTYFPPSDTSIPARYARAYAYHKDARVDLALAETDALLAVEPDNPYFLELKGQVLLESGRPMEALVPLRRATELTRAHPLIAGIFGHALIATENEANYPEAERVLRAAVSRDRYNPFAWYQLGVVYAARGDIPRARLASAEQLVMNRRYPEALQNAQAAEASLPYGSPDWIRAQDVALEARAELERLRDRR</sequence>
<name>A0A1A7BI29_9SPHN</name>
<dbReference type="GO" id="GO:0051603">
    <property type="term" value="P:proteolysis involved in protein catabolic process"/>
    <property type="evidence" value="ECO:0007669"/>
    <property type="project" value="TreeGrafter"/>
</dbReference>
<dbReference type="PANTHER" id="PTHR22726:SF1">
    <property type="entry name" value="METALLOENDOPEPTIDASE OMA1, MITOCHONDRIAL"/>
    <property type="match status" value="1"/>
</dbReference>
<keyword evidence="10" id="KW-1185">Reference proteome</keyword>
<feature type="chain" id="PRO_5008355001" evidence="7">
    <location>
        <begin position="31"/>
        <end position="458"/>
    </location>
</feature>
<comment type="cofactor">
    <cofactor evidence="1">
        <name>Zn(2+)</name>
        <dbReference type="ChEBI" id="CHEBI:29105"/>
    </cofactor>
</comment>
<gene>
    <name evidence="9" type="ORF">I603_2068</name>
</gene>
<dbReference type="Gene3D" id="3.30.2010.10">
    <property type="entry name" value="Metalloproteases ('zincins'), catalytic domain"/>
    <property type="match status" value="1"/>
</dbReference>
<dbReference type="Pfam" id="PF01435">
    <property type="entry name" value="Peptidase_M48"/>
    <property type="match status" value="1"/>
</dbReference>
<feature type="domain" description="Peptidase M48" evidence="8">
    <location>
        <begin position="43"/>
        <end position="230"/>
    </location>
</feature>
<dbReference type="GO" id="GO:0004222">
    <property type="term" value="F:metalloendopeptidase activity"/>
    <property type="evidence" value="ECO:0007669"/>
    <property type="project" value="InterPro"/>
</dbReference>
<feature type="signal peptide" evidence="7">
    <location>
        <begin position="1"/>
        <end position="30"/>
    </location>
</feature>
<accession>A0A1A7BI29</accession>
<dbReference type="EMBL" id="LZYB01000004">
    <property type="protein sequence ID" value="OBV10855.1"/>
    <property type="molecule type" value="Genomic_DNA"/>
</dbReference>
<keyword evidence="3" id="KW-0479">Metal-binding</keyword>
<dbReference type="PANTHER" id="PTHR22726">
    <property type="entry name" value="METALLOENDOPEPTIDASE OMA1"/>
    <property type="match status" value="1"/>
</dbReference>
<dbReference type="GO" id="GO:0016020">
    <property type="term" value="C:membrane"/>
    <property type="evidence" value="ECO:0007669"/>
    <property type="project" value="TreeGrafter"/>
</dbReference>
<keyword evidence="5" id="KW-0862">Zinc</keyword>
<dbReference type="STRING" id="1300349.I603_2068"/>